<dbReference type="AlphaFoldDB" id="A0A9K3HNQ4"/>
<reference evidence="1" key="2">
    <citation type="submission" date="2020-06" db="EMBL/GenBank/DDBJ databases">
        <title>Helianthus annuus Genome sequencing and assembly Release 2.</title>
        <authorList>
            <person name="Gouzy J."/>
            <person name="Langlade N."/>
            <person name="Munos S."/>
        </authorList>
    </citation>
    <scope>NUCLEOTIDE SEQUENCE</scope>
    <source>
        <tissue evidence="1">Leaves</tissue>
    </source>
</reference>
<dbReference type="EMBL" id="MNCJ02000326">
    <property type="protein sequence ID" value="KAF5781525.1"/>
    <property type="molecule type" value="Genomic_DNA"/>
</dbReference>
<proteinExistence type="predicted"/>
<gene>
    <name evidence="1" type="ORF">HanXRQr2_Chr11g0484721</name>
</gene>
<protein>
    <submittedName>
        <fullName evidence="1">Uncharacterized protein</fullName>
    </submittedName>
</protein>
<dbReference type="Gramene" id="mRNA:HanXRQr2_Chr11g0484721">
    <property type="protein sequence ID" value="mRNA:HanXRQr2_Chr11g0484721"/>
    <property type="gene ID" value="HanXRQr2_Chr11g0484721"/>
</dbReference>
<reference evidence="1" key="1">
    <citation type="journal article" date="2017" name="Nature">
        <title>The sunflower genome provides insights into oil metabolism, flowering and Asterid evolution.</title>
        <authorList>
            <person name="Badouin H."/>
            <person name="Gouzy J."/>
            <person name="Grassa C.J."/>
            <person name="Murat F."/>
            <person name="Staton S.E."/>
            <person name="Cottret L."/>
            <person name="Lelandais-Briere C."/>
            <person name="Owens G.L."/>
            <person name="Carrere S."/>
            <person name="Mayjonade B."/>
            <person name="Legrand L."/>
            <person name="Gill N."/>
            <person name="Kane N.C."/>
            <person name="Bowers J.E."/>
            <person name="Hubner S."/>
            <person name="Bellec A."/>
            <person name="Berard A."/>
            <person name="Berges H."/>
            <person name="Blanchet N."/>
            <person name="Boniface M.C."/>
            <person name="Brunel D."/>
            <person name="Catrice O."/>
            <person name="Chaidir N."/>
            <person name="Claudel C."/>
            <person name="Donnadieu C."/>
            <person name="Faraut T."/>
            <person name="Fievet G."/>
            <person name="Helmstetter N."/>
            <person name="King M."/>
            <person name="Knapp S.J."/>
            <person name="Lai Z."/>
            <person name="Le Paslier M.C."/>
            <person name="Lippi Y."/>
            <person name="Lorenzon L."/>
            <person name="Mandel J.R."/>
            <person name="Marage G."/>
            <person name="Marchand G."/>
            <person name="Marquand E."/>
            <person name="Bret-Mestries E."/>
            <person name="Morien E."/>
            <person name="Nambeesan S."/>
            <person name="Nguyen T."/>
            <person name="Pegot-Espagnet P."/>
            <person name="Pouilly N."/>
            <person name="Raftis F."/>
            <person name="Sallet E."/>
            <person name="Schiex T."/>
            <person name="Thomas J."/>
            <person name="Vandecasteele C."/>
            <person name="Vares D."/>
            <person name="Vear F."/>
            <person name="Vautrin S."/>
            <person name="Crespi M."/>
            <person name="Mangin B."/>
            <person name="Burke J.M."/>
            <person name="Salse J."/>
            <person name="Munos S."/>
            <person name="Vincourt P."/>
            <person name="Rieseberg L.H."/>
            <person name="Langlade N.B."/>
        </authorList>
    </citation>
    <scope>NUCLEOTIDE SEQUENCE</scope>
    <source>
        <tissue evidence="1">Leaves</tissue>
    </source>
</reference>
<keyword evidence="2" id="KW-1185">Reference proteome</keyword>
<sequence length="68" mass="7770">MNHRKKKKKTKSAPTISTLKSKVNQKQDLETLERSNGCLGNSTEANNTNQLINFKRGDRVFVYVMSEI</sequence>
<evidence type="ECO:0000313" key="2">
    <source>
        <dbReference type="Proteomes" id="UP000215914"/>
    </source>
</evidence>
<name>A0A9K3HNQ4_HELAN</name>
<comment type="caution">
    <text evidence="1">The sequence shown here is derived from an EMBL/GenBank/DDBJ whole genome shotgun (WGS) entry which is preliminary data.</text>
</comment>
<evidence type="ECO:0000313" key="1">
    <source>
        <dbReference type="EMBL" id="KAF5781525.1"/>
    </source>
</evidence>
<dbReference type="Proteomes" id="UP000215914">
    <property type="component" value="Unassembled WGS sequence"/>
</dbReference>
<organism evidence="1 2">
    <name type="scientific">Helianthus annuus</name>
    <name type="common">Common sunflower</name>
    <dbReference type="NCBI Taxonomy" id="4232"/>
    <lineage>
        <taxon>Eukaryota</taxon>
        <taxon>Viridiplantae</taxon>
        <taxon>Streptophyta</taxon>
        <taxon>Embryophyta</taxon>
        <taxon>Tracheophyta</taxon>
        <taxon>Spermatophyta</taxon>
        <taxon>Magnoliopsida</taxon>
        <taxon>eudicotyledons</taxon>
        <taxon>Gunneridae</taxon>
        <taxon>Pentapetalae</taxon>
        <taxon>asterids</taxon>
        <taxon>campanulids</taxon>
        <taxon>Asterales</taxon>
        <taxon>Asteraceae</taxon>
        <taxon>Asteroideae</taxon>
        <taxon>Heliantheae alliance</taxon>
        <taxon>Heliantheae</taxon>
        <taxon>Helianthus</taxon>
    </lineage>
</organism>
<accession>A0A9K3HNQ4</accession>